<dbReference type="Pfam" id="PF19018">
    <property type="entry name" value="Vanin_C"/>
    <property type="match status" value="1"/>
</dbReference>
<dbReference type="InterPro" id="IPR036526">
    <property type="entry name" value="C-N_Hydrolase_sf"/>
</dbReference>
<feature type="chain" id="PRO_5040129486" description="CN hydrolase domain-containing protein" evidence="3">
    <location>
        <begin position="20"/>
        <end position="511"/>
    </location>
</feature>
<keyword evidence="6" id="KW-1185">Reference proteome</keyword>
<name>A0A9P0AW04_BRAAE</name>
<dbReference type="Proteomes" id="UP001154078">
    <property type="component" value="Chromosome 11"/>
</dbReference>
<dbReference type="Pfam" id="PF00795">
    <property type="entry name" value="CN_hydrolase"/>
    <property type="match status" value="1"/>
</dbReference>
<dbReference type="PROSITE" id="PS50263">
    <property type="entry name" value="CN_HYDROLASE"/>
    <property type="match status" value="1"/>
</dbReference>
<dbReference type="EMBL" id="OV121142">
    <property type="protein sequence ID" value="CAH0549660.1"/>
    <property type="molecule type" value="Genomic_DNA"/>
</dbReference>
<dbReference type="InterPro" id="IPR003010">
    <property type="entry name" value="C-N_Hydrolase"/>
</dbReference>
<dbReference type="OrthoDB" id="10250282at2759"/>
<protein>
    <recommendedName>
        <fullName evidence="4">CN hydrolase domain-containing protein</fullName>
    </recommendedName>
</protein>
<dbReference type="PANTHER" id="PTHR10609:SF14">
    <property type="entry name" value="BIOTINIDASE"/>
    <property type="match status" value="1"/>
</dbReference>
<dbReference type="Gene3D" id="3.60.110.10">
    <property type="entry name" value="Carbon-nitrogen hydrolase"/>
    <property type="match status" value="1"/>
</dbReference>
<dbReference type="PANTHER" id="PTHR10609">
    <property type="entry name" value="BIOTINIDASE-RELATED"/>
    <property type="match status" value="1"/>
</dbReference>
<proteinExistence type="inferred from homology"/>
<dbReference type="GO" id="GO:0016787">
    <property type="term" value="F:hydrolase activity"/>
    <property type="evidence" value="ECO:0007669"/>
    <property type="project" value="UniProtKB-KW"/>
</dbReference>
<evidence type="ECO:0000256" key="1">
    <source>
        <dbReference type="ARBA" id="ARBA00008225"/>
    </source>
</evidence>
<accession>A0A9P0AW04</accession>
<evidence type="ECO:0000256" key="2">
    <source>
        <dbReference type="ARBA" id="ARBA00022801"/>
    </source>
</evidence>
<organism evidence="5 6">
    <name type="scientific">Brassicogethes aeneus</name>
    <name type="common">Rape pollen beetle</name>
    <name type="synonym">Meligethes aeneus</name>
    <dbReference type="NCBI Taxonomy" id="1431903"/>
    <lineage>
        <taxon>Eukaryota</taxon>
        <taxon>Metazoa</taxon>
        <taxon>Ecdysozoa</taxon>
        <taxon>Arthropoda</taxon>
        <taxon>Hexapoda</taxon>
        <taxon>Insecta</taxon>
        <taxon>Pterygota</taxon>
        <taxon>Neoptera</taxon>
        <taxon>Endopterygota</taxon>
        <taxon>Coleoptera</taxon>
        <taxon>Polyphaga</taxon>
        <taxon>Cucujiformia</taxon>
        <taxon>Nitidulidae</taxon>
        <taxon>Meligethinae</taxon>
        <taxon>Brassicogethes</taxon>
    </lineage>
</organism>
<dbReference type="InterPro" id="IPR040154">
    <property type="entry name" value="Biotinidase/VNN"/>
</dbReference>
<evidence type="ECO:0000256" key="3">
    <source>
        <dbReference type="SAM" id="SignalP"/>
    </source>
</evidence>
<evidence type="ECO:0000313" key="5">
    <source>
        <dbReference type="EMBL" id="CAH0549660.1"/>
    </source>
</evidence>
<gene>
    <name evidence="5" type="ORF">MELIAE_LOCUS2743</name>
</gene>
<keyword evidence="3" id="KW-0732">Signal</keyword>
<dbReference type="AlphaFoldDB" id="A0A9P0AW04"/>
<dbReference type="InterPro" id="IPR043957">
    <property type="entry name" value="Vanin_C"/>
</dbReference>
<feature type="domain" description="CN hydrolase" evidence="4">
    <location>
        <begin position="25"/>
        <end position="277"/>
    </location>
</feature>
<reference evidence="5" key="1">
    <citation type="submission" date="2021-12" db="EMBL/GenBank/DDBJ databases">
        <authorList>
            <person name="King R."/>
        </authorList>
    </citation>
    <scope>NUCLEOTIDE SEQUENCE</scope>
</reference>
<sequence>MNLLSLLFVALSFILNTYCLEVSDINVAVVEYHPNFTKSQNEKSYEKIINSIKQPTDFIIFPESSLTRGEYLVVPPIHASPNCSTNKSDTLTHIACLAKSKNAYVAINIDERVDCKPNDSTCGPRGFLGYNTDVVFGRNGSVIARYRKWNLFGEFDKNITKTPDIITIETDKGKFGIFTCFDILFQTPALNLTRSGVKNFIYPSMWFSELPFLTALQAQQMWSYENDALLLSSGGNNIVVGSGGSGVFLGKYGALNQTIVPNIKKEEYLIITTKVPSNRTALKIKEDTVHETDEIARKIDHFFIKRDDLRGYTSELLNMTTGSVSREICHGNNPKLCCKFNVTLKFNKTRNDMDSYLYRFVAYSGVKTFVYNDGGVEVCGIIPCTNSSLDSCTRKFSSYDNITWPTTFESISITANFTNDETAKMQYPNTLLSSLRSIPPSQTRWEKRILGNQVERSFRLVKPQTRLLTFAIYGRDCSRDNFFSNPGVSINENKVYFLLVACSVFALLCRF</sequence>
<keyword evidence="2" id="KW-0378">Hydrolase</keyword>
<evidence type="ECO:0000313" key="6">
    <source>
        <dbReference type="Proteomes" id="UP001154078"/>
    </source>
</evidence>
<feature type="signal peptide" evidence="3">
    <location>
        <begin position="1"/>
        <end position="19"/>
    </location>
</feature>
<evidence type="ECO:0000259" key="4">
    <source>
        <dbReference type="PROSITE" id="PS50263"/>
    </source>
</evidence>
<dbReference type="SUPFAM" id="SSF56317">
    <property type="entry name" value="Carbon-nitrogen hydrolase"/>
    <property type="match status" value="1"/>
</dbReference>
<comment type="similarity">
    <text evidence="1">Belongs to the carbon-nitrogen hydrolase superfamily. BTD/VNN family.</text>
</comment>